<name>C3SA49_BRADI</name>
<dbReference type="Pfam" id="PF18052">
    <property type="entry name" value="Rx_N"/>
    <property type="match status" value="1"/>
</dbReference>
<organism evidence="10">
    <name type="scientific">Brachypodium distachyon</name>
    <name type="common">Purple false brome</name>
    <name type="synonym">Trachynia distachya</name>
    <dbReference type="NCBI Taxonomy" id="15368"/>
    <lineage>
        <taxon>Eukaryota</taxon>
        <taxon>Viridiplantae</taxon>
        <taxon>Streptophyta</taxon>
        <taxon>Embryophyta</taxon>
        <taxon>Tracheophyta</taxon>
        <taxon>Spermatophyta</taxon>
        <taxon>Magnoliopsida</taxon>
        <taxon>Liliopsida</taxon>
        <taxon>Poales</taxon>
        <taxon>Poaceae</taxon>
        <taxon>BOP clade</taxon>
        <taxon>Pooideae</taxon>
        <taxon>Stipodae</taxon>
        <taxon>Brachypodieae</taxon>
        <taxon>Brachypodium</taxon>
    </lineage>
</organism>
<dbReference type="Gene3D" id="1.20.5.4130">
    <property type="match status" value="1"/>
</dbReference>
<evidence type="ECO:0000259" key="9">
    <source>
        <dbReference type="Pfam" id="PF23598"/>
    </source>
</evidence>
<evidence type="ECO:0000256" key="3">
    <source>
        <dbReference type="ARBA" id="ARBA00022737"/>
    </source>
</evidence>
<proteinExistence type="inferred from homology"/>
<evidence type="ECO:0000256" key="4">
    <source>
        <dbReference type="ARBA" id="ARBA00022741"/>
    </source>
</evidence>
<dbReference type="HOGENOM" id="CLU_730264_0_0_1"/>
<dbReference type="Pfam" id="PF23598">
    <property type="entry name" value="LRR_14"/>
    <property type="match status" value="2"/>
</dbReference>
<dbReference type="SUPFAM" id="SSF52540">
    <property type="entry name" value="P-loop containing nucleoside triphosphate hydrolases"/>
    <property type="match status" value="1"/>
</dbReference>
<dbReference type="EMBL" id="EU730894">
    <property type="protein sequence ID" value="ACF22683.1"/>
    <property type="molecule type" value="Genomic_DNA"/>
</dbReference>
<dbReference type="SUPFAM" id="SSF52047">
    <property type="entry name" value="RNI-like"/>
    <property type="match status" value="1"/>
</dbReference>
<feature type="domain" description="Disease resistance R13L4/SHOC-2-like LRR" evidence="9">
    <location>
        <begin position="258"/>
        <end position="360"/>
    </location>
</feature>
<keyword evidence="4" id="KW-0547">Nucleotide-binding</keyword>
<keyword evidence="3" id="KW-0677">Repeat</keyword>
<protein>
    <submittedName>
        <fullName evidence="10">MLA-like protein</fullName>
    </submittedName>
</protein>
<feature type="domain" description="Disease resistance N-terminal" evidence="8">
    <location>
        <begin position="1"/>
        <end position="90"/>
    </location>
</feature>
<keyword evidence="6" id="KW-0175">Coiled coil</keyword>
<evidence type="ECO:0000313" key="10">
    <source>
        <dbReference type="EMBL" id="ACF22683.1"/>
    </source>
</evidence>
<comment type="similarity">
    <text evidence="1">Belongs to the disease resistance NB-LRR family.</text>
</comment>
<keyword evidence="2" id="KW-0433">Leucine-rich repeat</keyword>
<sequence length="379" mass="42687">MSSLLSKLSAFLGDQYKLLKGVRKEVGFLKRGSVVSTMNALLVTLGSMDKLDPLAKDWRNKVRDLSYDIEDCIDLFMQRLARGDAKTRFMRNTVRQLKTGILCVSSRRYGHAMRLPAKSRISRLASKRRASGARGLGKTTLAREVLHKIGGDFQCRAAVSVSRTLDLKKLLKDMLYQVDEYEYLRKLVRLQVEFYVVFPSRIGGMESLEELSNVYYCNNQVEFVEQLGKLTKLRRLEMGYQQLVEKCDDIFVSSLSREELIMGDKGFQHLKELSIRCDGGGTGVLFAPCAMPQLQHLSFAFKARGVASKDSGVDTGIQHLSSLREVDILVGCDGTTRYNVMAAEAALRSAVNILPNRPNLGIKRYWDLMEPYGGSNWRG</sequence>
<dbReference type="InterPro" id="IPR002182">
    <property type="entry name" value="NB-ARC"/>
</dbReference>
<dbReference type="CDD" id="cd14798">
    <property type="entry name" value="RX-CC_like"/>
    <property type="match status" value="1"/>
</dbReference>
<dbReference type="InterPro" id="IPR055414">
    <property type="entry name" value="LRR_R13L4/SHOC2-like"/>
</dbReference>
<evidence type="ECO:0000256" key="5">
    <source>
        <dbReference type="ARBA" id="ARBA00022821"/>
    </source>
</evidence>
<reference evidence="10" key="1">
    <citation type="journal article" date="2009" name="Plant Mol. Biol.">
        <title>Structural characterization of Brachypodium genome and its syntenic relationship with rice and wheat.</title>
        <authorList>
            <person name="Huo N."/>
            <person name="Vogel J.P."/>
            <person name="Lazo G.R."/>
            <person name="You F.M."/>
            <person name="Ma Y."/>
            <person name="McMahon S."/>
            <person name="Dvorak J."/>
            <person name="Anderson O.D."/>
            <person name="Luo M.C."/>
            <person name="Gu Y.Q."/>
        </authorList>
    </citation>
    <scope>NUCLEOTIDE SEQUENCE</scope>
</reference>
<dbReference type="GO" id="GO:0006952">
    <property type="term" value="P:defense response"/>
    <property type="evidence" value="ECO:0007669"/>
    <property type="project" value="UniProtKB-KW"/>
</dbReference>
<evidence type="ECO:0000256" key="6">
    <source>
        <dbReference type="ARBA" id="ARBA00023054"/>
    </source>
</evidence>
<evidence type="ECO:0000259" key="7">
    <source>
        <dbReference type="Pfam" id="PF00931"/>
    </source>
</evidence>
<evidence type="ECO:0000256" key="1">
    <source>
        <dbReference type="ARBA" id="ARBA00008894"/>
    </source>
</evidence>
<keyword evidence="5" id="KW-0611">Plant defense</keyword>
<feature type="domain" description="Disease resistance R13L4/SHOC-2-like LRR" evidence="9">
    <location>
        <begin position="183"/>
        <end position="257"/>
    </location>
</feature>
<evidence type="ECO:0000256" key="2">
    <source>
        <dbReference type="ARBA" id="ARBA00022614"/>
    </source>
</evidence>
<dbReference type="PANTHER" id="PTHR19338">
    <property type="entry name" value="TRANSLOCASE OF INNER MITOCHONDRIAL MEMBRANE 13 HOMOLOG"/>
    <property type="match status" value="1"/>
</dbReference>
<dbReference type="InterPro" id="IPR041118">
    <property type="entry name" value="Rx_N"/>
</dbReference>
<dbReference type="eggNOG" id="KOG4658">
    <property type="taxonomic scope" value="Eukaryota"/>
</dbReference>
<feature type="domain" description="NB-ARC" evidence="7">
    <location>
        <begin position="131"/>
        <end position="179"/>
    </location>
</feature>
<dbReference type="AlphaFoldDB" id="C3SA49"/>
<dbReference type="InterPro" id="IPR027417">
    <property type="entry name" value="P-loop_NTPase"/>
</dbReference>
<accession>C3SA49</accession>
<dbReference type="InterPro" id="IPR038005">
    <property type="entry name" value="RX-like_CC"/>
</dbReference>
<dbReference type="PANTHER" id="PTHR19338:SF29">
    <property type="entry name" value="NB-ARC DOMAIN-CONTAINING PROTEIN"/>
    <property type="match status" value="1"/>
</dbReference>
<dbReference type="Pfam" id="PF00931">
    <property type="entry name" value="NB-ARC"/>
    <property type="match status" value="1"/>
</dbReference>
<dbReference type="ExpressionAtlas" id="C3SA49">
    <property type="expression patterns" value="baseline and differential"/>
</dbReference>
<dbReference type="Gene3D" id="3.40.50.300">
    <property type="entry name" value="P-loop containing nucleotide triphosphate hydrolases"/>
    <property type="match status" value="1"/>
</dbReference>
<evidence type="ECO:0000259" key="8">
    <source>
        <dbReference type="Pfam" id="PF18052"/>
    </source>
</evidence>
<dbReference type="GO" id="GO:0043531">
    <property type="term" value="F:ADP binding"/>
    <property type="evidence" value="ECO:0007669"/>
    <property type="project" value="InterPro"/>
</dbReference>